<proteinExistence type="predicted"/>
<sequence>MFSLIYFLNIISNNLQFLQEEGGAVEIAPPPRVSPPPDYPGTPMLANITLNFDLTTSTSRPAQSELTVGDDARPSGSVSSPEIIIKPGVSAMTVAEIERQKDLGPMASS</sequence>
<organism evidence="2 3">
    <name type="scientific">Rhynchophorus ferrugineus</name>
    <name type="common">Red palm weevil</name>
    <name type="synonym">Curculio ferrugineus</name>
    <dbReference type="NCBI Taxonomy" id="354439"/>
    <lineage>
        <taxon>Eukaryota</taxon>
        <taxon>Metazoa</taxon>
        <taxon>Ecdysozoa</taxon>
        <taxon>Arthropoda</taxon>
        <taxon>Hexapoda</taxon>
        <taxon>Insecta</taxon>
        <taxon>Pterygota</taxon>
        <taxon>Neoptera</taxon>
        <taxon>Endopterygota</taxon>
        <taxon>Coleoptera</taxon>
        <taxon>Polyphaga</taxon>
        <taxon>Cucujiformia</taxon>
        <taxon>Curculionidae</taxon>
        <taxon>Dryophthorinae</taxon>
        <taxon>Rhynchophorus</taxon>
    </lineage>
</organism>
<dbReference type="AlphaFoldDB" id="A0A834M5E2"/>
<feature type="region of interest" description="Disordered" evidence="1">
    <location>
        <begin position="58"/>
        <end position="81"/>
    </location>
</feature>
<gene>
    <name evidence="2" type="ORF">GWI33_019341</name>
</gene>
<dbReference type="EMBL" id="JAACXV010014423">
    <property type="protein sequence ID" value="KAF7267435.1"/>
    <property type="molecule type" value="Genomic_DNA"/>
</dbReference>
<protein>
    <submittedName>
        <fullName evidence="2">Uncharacterized protein</fullName>
    </submittedName>
</protein>
<comment type="caution">
    <text evidence="2">The sequence shown here is derived from an EMBL/GenBank/DDBJ whole genome shotgun (WGS) entry which is preliminary data.</text>
</comment>
<evidence type="ECO:0000313" key="2">
    <source>
        <dbReference type="EMBL" id="KAF7267435.1"/>
    </source>
</evidence>
<name>A0A834M5E2_RHYFE</name>
<reference evidence="2" key="1">
    <citation type="submission" date="2020-08" db="EMBL/GenBank/DDBJ databases">
        <title>Genome sequencing and assembly of the red palm weevil Rhynchophorus ferrugineus.</title>
        <authorList>
            <person name="Dias G.B."/>
            <person name="Bergman C.M."/>
            <person name="Manee M."/>
        </authorList>
    </citation>
    <scope>NUCLEOTIDE SEQUENCE</scope>
    <source>
        <strain evidence="2">AA-2017</strain>
        <tissue evidence="2">Whole larva</tissue>
    </source>
</reference>
<accession>A0A834M5E2</accession>
<evidence type="ECO:0000256" key="1">
    <source>
        <dbReference type="SAM" id="MobiDB-lite"/>
    </source>
</evidence>
<evidence type="ECO:0000313" key="3">
    <source>
        <dbReference type="Proteomes" id="UP000625711"/>
    </source>
</evidence>
<keyword evidence="3" id="KW-1185">Reference proteome</keyword>
<dbReference type="Proteomes" id="UP000625711">
    <property type="component" value="Unassembled WGS sequence"/>
</dbReference>